<keyword evidence="4 6" id="KW-0808">Transferase</keyword>
<dbReference type="GO" id="GO:0008483">
    <property type="term" value="F:transaminase activity"/>
    <property type="evidence" value="ECO:0007669"/>
    <property type="project" value="UniProtKB-KW"/>
</dbReference>
<dbReference type="AlphaFoldDB" id="A0A848J6C9"/>
<name>A0A848J6C9_9BACT</name>
<comment type="similarity">
    <text evidence="2 6">Belongs to the class-I pyridoxal-phosphate-dependent aminotransferase family.</text>
</comment>
<dbReference type="InterPro" id="IPR015424">
    <property type="entry name" value="PyrdxlP-dep_Trfase"/>
</dbReference>
<organism evidence="8 9">
    <name type="scientific">Marinigracilibium pacificum</name>
    <dbReference type="NCBI Taxonomy" id="2729599"/>
    <lineage>
        <taxon>Bacteria</taxon>
        <taxon>Pseudomonadati</taxon>
        <taxon>Bacteroidota</taxon>
        <taxon>Cytophagia</taxon>
        <taxon>Cytophagales</taxon>
        <taxon>Flammeovirgaceae</taxon>
        <taxon>Marinigracilibium</taxon>
    </lineage>
</organism>
<dbReference type="PANTHER" id="PTHR46383:SF1">
    <property type="entry name" value="ASPARTATE AMINOTRANSFERASE"/>
    <property type="match status" value="1"/>
</dbReference>
<keyword evidence="5" id="KW-0663">Pyridoxal phosphate</keyword>
<reference evidence="8 9" key="1">
    <citation type="submission" date="2020-04" db="EMBL/GenBank/DDBJ databases">
        <title>Flammeovirgaceae bacterium KN852 isolated from deep sea.</title>
        <authorList>
            <person name="Zhang D.-C."/>
        </authorList>
    </citation>
    <scope>NUCLEOTIDE SEQUENCE [LARGE SCALE GENOMIC DNA]</scope>
    <source>
        <strain evidence="8 9">KN852</strain>
    </source>
</reference>
<dbReference type="InterPro" id="IPR050596">
    <property type="entry name" value="AspAT/PAT-like"/>
</dbReference>
<dbReference type="Gene3D" id="3.90.1150.10">
    <property type="entry name" value="Aspartate Aminotransferase, domain 1"/>
    <property type="match status" value="1"/>
</dbReference>
<dbReference type="EC" id="2.6.1.-" evidence="6"/>
<evidence type="ECO:0000313" key="8">
    <source>
        <dbReference type="EMBL" id="NMM50024.1"/>
    </source>
</evidence>
<proteinExistence type="inferred from homology"/>
<dbReference type="InterPro" id="IPR004838">
    <property type="entry name" value="NHTrfase_class1_PyrdxlP-BS"/>
</dbReference>
<dbReference type="Gene3D" id="3.40.640.10">
    <property type="entry name" value="Type I PLP-dependent aspartate aminotransferase-like (Major domain)"/>
    <property type="match status" value="1"/>
</dbReference>
<keyword evidence="3 6" id="KW-0032">Aminotransferase</keyword>
<dbReference type="EMBL" id="JABBNU010000010">
    <property type="protein sequence ID" value="NMM50024.1"/>
    <property type="molecule type" value="Genomic_DNA"/>
</dbReference>
<comment type="cofactor">
    <cofactor evidence="1 6">
        <name>pyridoxal 5'-phosphate</name>
        <dbReference type="ChEBI" id="CHEBI:597326"/>
    </cofactor>
</comment>
<gene>
    <name evidence="8" type="ORF">HH304_16575</name>
</gene>
<evidence type="ECO:0000259" key="7">
    <source>
        <dbReference type="Pfam" id="PF00155"/>
    </source>
</evidence>
<evidence type="ECO:0000256" key="1">
    <source>
        <dbReference type="ARBA" id="ARBA00001933"/>
    </source>
</evidence>
<dbReference type="GO" id="GO:0006520">
    <property type="term" value="P:amino acid metabolic process"/>
    <property type="evidence" value="ECO:0007669"/>
    <property type="project" value="InterPro"/>
</dbReference>
<protein>
    <recommendedName>
        <fullName evidence="6">Aminotransferase</fullName>
        <ecNumber evidence="6">2.6.1.-</ecNumber>
    </recommendedName>
</protein>
<keyword evidence="9" id="KW-1185">Reference proteome</keyword>
<evidence type="ECO:0000313" key="9">
    <source>
        <dbReference type="Proteomes" id="UP000559010"/>
    </source>
</evidence>
<comment type="caution">
    <text evidence="8">The sequence shown here is derived from an EMBL/GenBank/DDBJ whole genome shotgun (WGS) entry which is preliminary data.</text>
</comment>
<evidence type="ECO:0000256" key="3">
    <source>
        <dbReference type="ARBA" id="ARBA00022576"/>
    </source>
</evidence>
<sequence>MQIKLASRLGNQKEYYFSTKLKQLNEMKENGIKIINLGIGSPDLPPPESAVLSLIRESGRIDTHGYQSYRGLPEFRKAIANFYNENYLTDINSDNVLPLIGSKEGLMHIAMTYLEEGDVALIPNPGYPTYEAVTRMAGAIPVSYDLNEEENWIINTSYLEYLINNHSVKVLFLNYPHMPTGAMANIELFKSILKIATKYNVLVVNDNPYSFILNDNPVSALQVEGIHPNLIELNSLSKSHNMAGWRIGYMISSEDHINNVLRFKTNMDSGMFLPLQMAAVSALQAGVSWFKDLNNEYFKRKELALEILDLLNCTYSKSSAGMFIWAKIPDYFKSGEELSDYLLDATGIFITPGSVFGSRGNGFIRISLCSNLNVLSEAINKILSIPNKKVV</sequence>
<dbReference type="InterPro" id="IPR015422">
    <property type="entry name" value="PyrdxlP-dep_Trfase_small"/>
</dbReference>
<dbReference type="Proteomes" id="UP000559010">
    <property type="component" value="Unassembled WGS sequence"/>
</dbReference>
<dbReference type="Pfam" id="PF00155">
    <property type="entry name" value="Aminotran_1_2"/>
    <property type="match status" value="1"/>
</dbReference>
<feature type="domain" description="Aminotransferase class I/classII large" evidence="7">
    <location>
        <begin position="33"/>
        <end position="382"/>
    </location>
</feature>
<evidence type="ECO:0000256" key="2">
    <source>
        <dbReference type="ARBA" id="ARBA00007441"/>
    </source>
</evidence>
<evidence type="ECO:0000256" key="6">
    <source>
        <dbReference type="RuleBase" id="RU000481"/>
    </source>
</evidence>
<dbReference type="InterPro" id="IPR004839">
    <property type="entry name" value="Aminotransferase_I/II_large"/>
</dbReference>
<evidence type="ECO:0000256" key="5">
    <source>
        <dbReference type="ARBA" id="ARBA00022898"/>
    </source>
</evidence>
<dbReference type="SUPFAM" id="SSF53383">
    <property type="entry name" value="PLP-dependent transferases"/>
    <property type="match status" value="1"/>
</dbReference>
<accession>A0A848J6C9</accession>
<dbReference type="RefSeq" id="WP_169684062.1">
    <property type="nucleotide sequence ID" value="NZ_JABBNU010000010.1"/>
</dbReference>
<dbReference type="GO" id="GO:0030170">
    <property type="term" value="F:pyridoxal phosphate binding"/>
    <property type="evidence" value="ECO:0007669"/>
    <property type="project" value="InterPro"/>
</dbReference>
<evidence type="ECO:0000256" key="4">
    <source>
        <dbReference type="ARBA" id="ARBA00022679"/>
    </source>
</evidence>
<dbReference type="InterPro" id="IPR015421">
    <property type="entry name" value="PyrdxlP-dep_Trfase_major"/>
</dbReference>
<dbReference type="CDD" id="cd00609">
    <property type="entry name" value="AAT_like"/>
    <property type="match status" value="1"/>
</dbReference>
<dbReference type="PROSITE" id="PS00105">
    <property type="entry name" value="AA_TRANSFER_CLASS_1"/>
    <property type="match status" value="1"/>
</dbReference>
<dbReference type="PANTHER" id="PTHR46383">
    <property type="entry name" value="ASPARTATE AMINOTRANSFERASE"/>
    <property type="match status" value="1"/>
</dbReference>